<gene>
    <name evidence="1" type="ORF">C1SCF055_LOCUS9986</name>
</gene>
<accession>A0A9P1BZD6</accession>
<dbReference type="InterPro" id="IPR015943">
    <property type="entry name" value="WD40/YVTN_repeat-like_dom_sf"/>
</dbReference>
<evidence type="ECO:0000313" key="1">
    <source>
        <dbReference type="EMBL" id="CAI3982275.1"/>
    </source>
</evidence>
<dbReference type="EMBL" id="CAMXCT020000699">
    <property type="protein sequence ID" value="CAL1135650.1"/>
    <property type="molecule type" value="Genomic_DNA"/>
</dbReference>
<protein>
    <submittedName>
        <fullName evidence="1">Uncharacterized protein</fullName>
    </submittedName>
</protein>
<dbReference type="EMBL" id="CAMXCT030000699">
    <property type="protein sequence ID" value="CAL4769587.1"/>
    <property type="molecule type" value="Genomic_DNA"/>
</dbReference>
<evidence type="ECO:0000313" key="3">
    <source>
        <dbReference type="Proteomes" id="UP001152797"/>
    </source>
</evidence>
<name>A0A9P1BZD6_9DINO</name>
<comment type="caution">
    <text evidence="1">The sequence shown here is derived from an EMBL/GenBank/DDBJ whole genome shotgun (WGS) entry which is preliminary data.</text>
</comment>
<proteinExistence type="predicted"/>
<dbReference type="EMBL" id="CAMXCT010000699">
    <property type="protein sequence ID" value="CAI3982275.1"/>
    <property type="molecule type" value="Genomic_DNA"/>
</dbReference>
<dbReference type="SUPFAM" id="SSF50978">
    <property type="entry name" value="WD40 repeat-like"/>
    <property type="match status" value="1"/>
</dbReference>
<dbReference type="AlphaFoldDB" id="A0A9P1BZD6"/>
<sequence>MLPPTHLEAWEMRPGAVDAMGGDGWTALAGFPCVPDLSFCAKGPFCRSPNFQAMFKLLAKKVLPDRVSGDMQMVGEHIDGGVLSRFRRADEEMVLVLRSLQGSTKTFVARPGQQWQLLGPVEDARKARVTCLGNIRRSATAHRMMALGHRGGLVSLWQFEGASPWKEVGQMKVSHHDWESVTLAVLSEDGSLLLAASQDNVMLFSLPDDNEAVELKHLHGGASQISAASIASLPGAGKLVVLAYQRGGLEGARLDPVDPVDPPLVHVAWNIPRDGVMVISCLEPWHQGVDQELPALMLAAGDASGSVTVWSLTAAGDLASPKGSGRWSGMASKRWPKGQPVAGLRLLHIKPALVGILRYGQQKAQWLLAVASGKDVIVLDGLTGQEIHHGVAKQPHLVQAMEWR</sequence>
<reference evidence="2" key="2">
    <citation type="submission" date="2024-04" db="EMBL/GenBank/DDBJ databases">
        <authorList>
            <person name="Chen Y."/>
            <person name="Shah S."/>
            <person name="Dougan E. K."/>
            <person name="Thang M."/>
            <person name="Chan C."/>
        </authorList>
    </citation>
    <scope>NUCLEOTIDE SEQUENCE [LARGE SCALE GENOMIC DNA]</scope>
</reference>
<dbReference type="OrthoDB" id="441725at2759"/>
<dbReference type="Proteomes" id="UP001152797">
    <property type="component" value="Unassembled WGS sequence"/>
</dbReference>
<reference evidence="1" key="1">
    <citation type="submission" date="2022-10" db="EMBL/GenBank/DDBJ databases">
        <authorList>
            <person name="Chen Y."/>
            <person name="Dougan E. K."/>
            <person name="Chan C."/>
            <person name="Rhodes N."/>
            <person name="Thang M."/>
        </authorList>
    </citation>
    <scope>NUCLEOTIDE SEQUENCE</scope>
</reference>
<dbReference type="Gene3D" id="2.130.10.10">
    <property type="entry name" value="YVTN repeat-like/Quinoprotein amine dehydrogenase"/>
    <property type="match status" value="1"/>
</dbReference>
<organism evidence="1">
    <name type="scientific">Cladocopium goreaui</name>
    <dbReference type="NCBI Taxonomy" id="2562237"/>
    <lineage>
        <taxon>Eukaryota</taxon>
        <taxon>Sar</taxon>
        <taxon>Alveolata</taxon>
        <taxon>Dinophyceae</taxon>
        <taxon>Suessiales</taxon>
        <taxon>Symbiodiniaceae</taxon>
        <taxon>Cladocopium</taxon>
    </lineage>
</organism>
<keyword evidence="3" id="KW-1185">Reference proteome</keyword>
<dbReference type="InterPro" id="IPR036322">
    <property type="entry name" value="WD40_repeat_dom_sf"/>
</dbReference>
<evidence type="ECO:0000313" key="2">
    <source>
        <dbReference type="EMBL" id="CAL1135650.1"/>
    </source>
</evidence>